<feature type="compositionally biased region" description="Basic and acidic residues" evidence="4">
    <location>
        <begin position="446"/>
        <end position="455"/>
    </location>
</feature>
<feature type="compositionally biased region" description="Basic and acidic residues" evidence="4">
    <location>
        <begin position="481"/>
        <end position="502"/>
    </location>
</feature>
<feature type="compositionally biased region" description="Basic and acidic residues" evidence="4">
    <location>
        <begin position="385"/>
        <end position="396"/>
    </location>
</feature>
<dbReference type="Pfam" id="PF00412">
    <property type="entry name" value="LIM"/>
    <property type="match status" value="3"/>
</dbReference>
<comment type="caution">
    <text evidence="6">The sequence shown here is derived from an EMBL/GenBank/DDBJ whole genome shotgun (WGS) entry which is preliminary data.</text>
</comment>
<dbReference type="Gene3D" id="2.10.110.10">
    <property type="entry name" value="Cysteine Rich Protein"/>
    <property type="match status" value="3"/>
</dbReference>
<evidence type="ECO:0000313" key="7">
    <source>
        <dbReference type="Proteomes" id="UP000237438"/>
    </source>
</evidence>
<keyword evidence="1 3" id="KW-0479">Metal-binding</keyword>
<dbReference type="PROSITE" id="PS00478">
    <property type="entry name" value="LIM_DOMAIN_1"/>
    <property type="match status" value="1"/>
</dbReference>
<feature type="compositionally biased region" description="Polar residues" evidence="4">
    <location>
        <begin position="234"/>
        <end position="255"/>
    </location>
</feature>
<feature type="domain" description="LIM zinc-binding" evidence="5">
    <location>
        <begin position="725"/>
        <end position="785"/>
    </location>
</feature>
<dbReference type="Proteomes" id="UP000237438">
    <property type="component" value="Unassembled WGS sequence"/>
</dbReference>
<evidence type="ECO:0000256" key="4">
    <source>
        <dbReference type="SAM" id="MobiDB-lite"/>
    </source>
</evidence>
<dbReference type="EMBL" id="PEDP01000188">
    <property type="protein sequence ID" value="POS87125.1"/>
    <property type="molecule type" value="Genomic_DNA"/>
</dbReference>
<dbReference type="CDD" id="cd08368">
    <property type="entry name" value="LIM"/>
    <property type="match status" value="1"/>
</dbReference>
<feature type="compositionally biased region" description="Low complexity" evidence="4">
    <location>
        <begin position="602"/>
        <end position="618"/>
    </location>
</feature>
<feature type="region of interest" description="Disordered" evidence="4">
    <location>
        <begin position="38"/>
        <end position="123"/>
    </location>
</feature>
<dbReference type="PANTHER" id="PTHR24216:SF8">
    <property type="entry name" value="PAXILLIN, ISOFORM F"/>
    <property type="match status" value="1"/>
</dbReference>
<proteinExistence type="predicted"/>
<evidence type="ECO:0000256" key="3">
    <source>
        <dbReference type="PROSITE-ProRule" id="PRU00125"/>
    </source>
</evidence>
<evidence type="ECO:0000256" key="2">
    <source>
        <dbReference type="ARBA" id="ARBA00022833"/>
    </source>
</evidence>
<name>A0A2S4PYM7_9PEZI</name>
<feature type="compositionally biased region" description="Polar residues" evidence="4">
    <location>
        <begin position="568"/>
        <end position="578"/>
    </location>
</feature>
<feature type="compositionally biased region" description="Low complexity" evidence="4">
    <location>
        <begin position="551"/>
        <end position="567"/>
    </location>
</feature>
<dbReference type="AlphaFoldDB" id="A0A2S4PYM7"/>
<dbReference type="PROSITE" id="PS50023">
    <property type="entry name" value="LIM_DOMAIN_2"/>
    <property type="match status" value="3"/>
</dbReference>
<dbReference type="SMART" id="SM00132">
    <property type="entry name" value="LIM"/>
    <property type="match status" value="3"/>
</dbReference>
<evidence type="ECO:0000313" key="6">
    <source>
        <dbReference type="EMBL" id="POS87125.1"/>
    </source>
</evidence>
<feature type="region of interest" description="Disordered" evidence="4">
    <location>
        <begin position="331"/>
        <end position="427"/>
    </location>
</feature>
<sequence>MLLRGRSRDRESLSSHPGPVYMSNDEFAEYLKNLRNNRVERPRGARPLSLNTNSEDTNKEFSISGRESLQANSITSTPNVTQRPNSAFSHRRAQSSLSTTHPSVRSRTGRHTSHINPENPQIPLLKPSDVVPSATYIERGQRWMEKEEAVALREAMEDMDIDEESRIFAAAQKEASELVWQHKNSNLVEKPGQPYRYKNHLRKNSYQYARSESAGRYSGSSQATGLARDIPETLRSTSGDSNRSEGLTAGSRVSSEASDFIGNHYKHHEMNVDAKNQILTKSVKENEPRSSMRRINKDTLKSANSPVMARRRNSGRRNVSGELVAGPFRGDQIWEEPEQDNTERGRSQVARDLPTPLNFKAKNPVNRVQFAQNSELNPNSSLPEPTKRRSIFEIHKNPPSQSRNPRYIANHPSTGNTENDLSKARVSPIQIRDGLEIRSDEIRQATSMRLKDRSPKLPTPCIVSDKPGRPIVSFDPNWKPKKADLKPETRRSSFEHTKHSERLPAASDQKTSSTPTSINFCPNRKSSSEMNSLEVNTTPTNIKNSSPRKQSPPSSISFPVPSIPTIIHSESPSISSTPPNLPVINIEKSNPKPARPLPVPTPSSKNISNSTNTSFSQSHWSPGFGRRPTVTCHVCQLPIQNRVLRVGTDEHFHPECFCCSTCGTGLESLEIFPEPSAIRTERIDRIRRRAKGEILQEIKGQTEIDDGDERKRYYCHLDFHENFAPKCKHCKTPIIGEHIIALGEHWHYGHFFCAECGNPFEKDMTHIHIDGYAWCVKCQTKRTERRAPKCKKCQKAVIGEYVRALDGEWHENCFRCNVCENSFSDGSFYPKQINPSKTIVLCTKCIERELKA</sequence>
<feature type="compositionally biased region" description="Basic and acidic residues" evidence="4">
    <location>
        <begin position="1"/>
        <end position="13"/>
    </location>
</feature>
<keyword evidence="2 3" id="KW-0862">Zinc</keyword>
<dbReference type="GO" id="GO:0046872">
    <property type="term" value="F:metal ion binding"/>
    <property type="evidence" value="ECO:0007669"/>
    <property type="project" value="UniProtKB-KW"/>
</dbReference>
<evidence type="ECO:0000256" key="1">
    <source>
        <dbReference type="ARBA" id="ARBA00022723"/>
    </source>
</evidence>
<feature type="domain" description="LIM zinc-binding" evidence="5">
    <location>
        <begin position="630"/>
        <end position="691"/>
    </location>
</feature>
<feature type="compositionally biased region" description="Polar residues" evidence="4">
    <location>
        <begin position="65"/>
        <end position="106"/>
    </location>
</feature>
<dbReference type="InterPro" id="IPR001781">
    <property type="entry name" value="Znf_LIM"/>
</dbReference>
<keyword evidence="7" id="KW-1185">Reference proteome</keyword>
<protein>
    <recommendedName>
        <fullName evidence="5">LIM zinc-binding domain-containing protein</fullName>
    </recommendedName>
</protein>
<feature type="region of interest" description="Disordered" evidence="4">
    <location>
        <begin position="1"/>
        <end position="22"/>
    </location>
</feature>
<gene>
    <name evidence="6" type="ORF">EPUL_000719</name>
</gene>
<organism evidence="6 7">
    <name type="scientific">Erysiphe pulchra</name>
    <dbReference type="NCBI Taxonomy" id="225359"/>
    <lineage>
        <taxon>Eukaryota</taxon>
        <taxon>Fungi</taxon>
        <taxon>Dikarya</taxon>
        <taxon>Ascomycota</taxon>
        <taxon>Pezizomycotina</taxon>
        <taxon>Leotiomycetes</taxon>
        <taxon>Erysiphales</taxon>
        <taxon>Erysiphaceae</taxon>
        <taxon>Erysiphe</taxon>
    </lineage>
</organism>
<reference evidence="6 7" key="1">
    <citation type="submission" date="2017-10" db="EMBL/GenBank/DDBJ databases">
        <title>Development of genomic resources for the powdery mildew, Erysiphe pulchra.</title>
        <authorList>
            <person name="Wadl P.A."/>
            <person name="Mack B.M."/>
            <person name="Moore G."/>
            <person name="Beltz S.B."/>
        </authorList>
    </citation>
    <scope>NUCLEOTIDE SEQUENCE [LARGE SCALE GENOMIC DNA]</scope>
    <source>
        <strain evidence="6">Cflorida</strain>
    </source>
</reference>
<dbReference type="GO" id="GO:0030695">
    <property type="term" value="F:GTPase regulator activity"/>
    <property type="evidence" value="ECO:0007669"/>
    <property type="project" value="UniProtKB-ARBA"/>
</dbReference>
<dbReference type="STRING" id="225359.A0A2S4PYM7"/>
<feature type="region of interest" description="Disordered" evidence="4">
    <location>
        <begin position="446"/>
        <end position="620"/>
    </location>
</feature>
<dbReference type="PANTHER" id="PTHR24216">
    <property type="entry name" value="PAXILLIN-RELATED"/>
    <property type="match status" value="1"/>
</dbReference>
<dbReference type="FunFam" id="2.10.110.10:FF:000077">
    <property type="entry name" value="LIM domain protein"/>
    <property type="match status" value="1"/>
</dbReference>
<keyword evidence="3" id="KW-0440">LIM domain</keyword>
<feature type="compositionally biased region" description="Polar residues" evidence="4">
    <location>
        <begin position="369"/>
        <end position="383"/>
    </location>
</feature>
<dbReference type="OrthoDB" id="15567at2759"/>
<feature type="domain" description="LIM zinc-binding" evidence="5">
    <location>
        <begin position="788"/>
        <end position="852"/>
    </location>
</feature>
<accession>A0A2S4PYM7</accession>
<feature type="compositionally biased region" description="Polar residues" evidence="4">
    <location>
        <begin position="508"/>
        <end position="549"/>
    </location>
</feature>
<feature type="region of interest" description="Disordered" evidence="4">
    <location>
        <begin position="209"/>
        <end position="255"/>
    </location>
</feature>
<evidence type="ECO:0000259" key="5">
    <source>
        <dbReference type="PROSITE" id="PS50023"/>
    </source>
</evidence>
<dbReference type="SUPFAM" id="SSF57716">
    <property type="entry name" value="Glucocorticoid receptor-like (DNA-binding domain)"/>
    <property type="match status" value="2"/>
</dbReference>